<dbReference type="InterPro" id="IPR003663">
    <property type="entry name" value="Sugar/inositol_transpt"/>
</dbReference>
<feature type="transmembrane region" description="Helical" evidence="7">
    <location>
        <begin position="385"/>
        <end position="404"/>
    </location>
</feature>
<evidence type="ECO:0000256" key="6">
    <source>
        <dbReference type="RuleBase" id="RU003346"/>
    </source>
</evidence>
<comment type="similarity">
    <text evidence="2 6">Belongs to the major facilitator superfamily. Sugar transporter (TC 2.A.1.1) family.</text>
</comment>
<feature type="transmembrane region" description="Helical" evidence="7">
    <location>
        <begin position="416"/>
        <end position="438"/>
    </location>
</feature>
<gene>
    <name evidence="9" type="ORF">GXP67_30265</name>
</gene>
<dbReference type="PANTHER" id="PTHR48022:SF2">
    <property type="entry name" value="PLASTIDIC GLUCOSE TRANSPORTER 4"/>
    <property type="match status" value="1"/>
</dbReference>
<sequence length="467" mass="51153">MNQSQQNKGYQVTGPLIRAAIVSSLGGLLFGFDTAVIAGTTSSVKTLFNLSDWAMGFVVSSALIGTIVGTLISSKPGDIWGRRDYLKVLAALFFISAIGCAIAWDFWSLAIARFIGGIGIGGSSAIIPMYLAEISPAKLRGRLVILFQFNVCLGILVAYFSNAIIELLNTDVLTMQWRLMFAMGGVPALLFFIMLFTIPDSPRWLMSIGRNEEAKGILLQMGELQVNEAMTEIQNSLKSSTSHTTEKLFQRKYAYPIFLGVAVAAFNQLSFVNGFLYYLNDTLNEIGASFGGKFQPILIGVANVIAVTVALLTIDKIGRKKLLLIGSWGSAIPLALCAYIAWTRNLIELFPWGVACFILFFSFSQGAVIWVYISEVFPNKVRSKGQALGSFTHWSLCAIAAQVYPPIVASSSIGLAIPFLFGCVMMVLQFFVVWFFFIETKGVPLEQLEIQLGVKKKENEELTIHGK</sequence>
<dbReference type="PRINTS" id="PR00171">
    <property type="entry name" value="SUGRTRNSPORT"/>
</dbReference>
<keyword evidence="5 7" id="KW-0472">Membrane</keyword>
<dbReference type="NCBIfam" id="TIGR00879">
    <property type="entry name" value="SP"/>
    <property type="match status" value="1"/>
</dbReference>
<keyword evidence="6" id="KW-0813">Transport</keyword>
<evidence type="ECO:0000256" key="7">
    <source>
        <dbReference type="SAM" id="Phobius"/>
    </source>
</evidence>
<dbReference type="GO" id="GO:0005351">
    <property type="term" value="F:carbohydrate:proton symporter activity"/>
    <property type="evidence" value="ECO:0007669"/>
    <property type="project" value="TreeGrafter"/>
</dbReference>
<keyword evidence="4 7" id="KW-1133">Transmembrane helix</keyword>
<evidence type="ECO:0000256" key="5">
    <source>
        <dbReference type="ARBA" id="ARBA00023136"/>
    </source>
</evidence>
<feature type="transmembrane region" description="Helical" evidence="7">
    <location>
        <begin position="177"/>
        <end position="198"/>
    </location>
</feature>
<dbReference type="RefSeq" id="WP_162446610.1">
    <property type="nucleotide sequence ID" value="NZ_CP048222.1"/>
</dbReference>
<dbReference type="GO" id="GO:0016020">
    <property type="term" value="C:membrane"/>
    <property type="evidence" value="ECO:0007669"/>
    <property type="project" value="UniProtKB-SubCell"/>
</dbReference>
<feature type="transmembrane region" description="Helical" evidence="7">
    <location>
        <begin position="297"/>
        <end position="315"/>
    </location>
</feature>
<dbReference type="PROSITE" id="PS00217">
    <property type="entry name" value="SUGAR_TRANSPORT_2"/>
    <property type="match status" value="1"/>
</dbReference>
<evidence type="ECO:0000313" key="10">
    <source>
        <dbReference type="Proteomes" id="UP000480178"/>
    </source>
</evidence>
<feature type="transmembrane region" description="Helical" evidence="7">
    <location>
        <begin position="85"/>
        <end position="104"/>
    </location>
</feature>
<dbReference type="AlphaFoldDB" id="A0A6C0GRZ4"/>
<dbReference type="Proteomes" id="UP000480178">
    <property type="component" value="Chromosome"/>
</dbReference>
<evidence type="ECO:0000256" key="1">
    <source>
        <dbReference type="ARBA" id="ARBA00004141"/>
    </source>
</evidence>
<comment type="subcellular location">
    <subcellularLocation>
        <location evidence="1">Membrane</location>
        <topology evidence="1">Multi-pass membrane protein</topology>
    </subcellularLocation>
</comment>
<dbReference type="InterPro" id="IPR005829">
    <property type="entry name" value="Sugar_transporter_CS"/>
</dbReference>
<feature type="transmembrane region" description="Helical" evidence="7">
    <location>
        <begin position="253"/>
        <end position="277"/>
    </location>
</feature>
<protein>
    <submittedName>
        <fullName evidence="9">Sugar porter family MFS transporter</fullName>
    </submittedName>
</protein>
<keyword evidence="10" id="KW-1185">Reference proteome</keyword>
<accession>A0A6C0GRZ4</accession>
<feature type="transmembrane region" description="Helical" evidence="7">
    <location>
        <begin position="322"/>
        <end position="343"/>
    </location>
</feature>
<feature type="transmembrane region" description="Helical" evidence="7">
    <location>
        <begin position="20"/>
        <end position="41"/>
    </location>
</feature>
<dbReference type="PROSITE" id="PS00216">
    <property type="entry name" value="SUGAR_TRANSPORT_1"/>
    <property type="match status" value="1"/>
</dbReference>
<dbReference type="InterPro" id="IPR050360">
    <property type="entry name" value="MFS_Sugar_Transporters"/>
</dbReference>
<dbReference type="InterPro" id="IPR005828">
    <property type="entry name" value="MFS_sugar_transport-like"/>
</dbReference>
<feature type="transmembrane region" description="Helical" evidence="7">
    <location>
        <begin position="110"/>
        <end position="131"/>
    </location>
</feature>
<evidence type="ECO:0000259" key="8">
    <source>
        <dbReference type="PROSITE" id="PS50850"/>
    </source>
</evidence>
<reference evidence="9 10" key="1">
    <citation type="submission" date="2020-01" db="EMBL/GenBank/DDBJ databases">
        <authorList>
            <person name="Kim M.K."/>
        </authorList>
    </citation>
    <scope>NUCLEOTIDE SEQUENCE [LARGE SCALE GENOMIC DNA]</scope>
    <source>
        <strain evidence="9 10">172606-1</strain>
    </source>
</reference>
<feature type="transmembrane region" description="Helical" evidence="7">
    <location>
        <begin position="143"/>
        <end position="165"/>
    </location>
</feature>
<dbReference type="SUPFAM" id="SSF103473">
    <property type="entry name" value="MFS general substrate transporter"/>
    <property type="match status" value="1"/>
</dbReference>
<evidence type="ECO:0000256" key="4">
    <source>
        <dbReference type="ARBA" id="ARBA00022989"/>
    </source>
</evidence>
<evidence type="ECO:0000313" key="9">
    <source>
        <dbReference type="EMBL" id="QHT70634.1"/>
    </source>
</evidence>
<dbReference type="Pfam" id="PF00083">
    <property type="entry name" value="Sugar_tr"/>
    <property type="match status" value="1"/>
</dbReference>
<organism evidence="9 10">
    <name type="scientific">Rhodocytophaga rosea</name>
    <dbReference type="NCBI Taxonomy" id="2704465"/>
    <lineage>
        <taxon>Bacteria</taxon>
        <taxon>Pseudomonadati</taxon>
        <taxon>Bacteroidota</taxon>
        <taxon>Cytophagia</taxon>
        <taxon>Cytophagales</taxon>
        <taxon>Rhodocytophagaceae</taxon>
        <taxon>Rhodocytophaga</taxon>
    </lineage>
</organism>
<dbReference type="PANTHER" id="PTHR48022">
    <property type="entry name" value="PLASTIDIC GLUCOSE TRANSPORTER 4"/>
    <property type="match status" value="1"/>
</dbReference>
<evidence type="ECO:0000256" key="3">
    <source>
        <dbReference type="ARBA" id="ARBA00022692"/>
    </source>
</evidence>
<dbReference type="KEGG" id="rhoz:GXP67_30265"/>
<evidence type="ECO:0000256" key="2">
    <source>
        <dbReference type="ARBA" id="ARBA00010992"/>
    </source>
</evidence>
<feature type="transmembrane region" description="Helical" evidence="7">
    <location>
        <begin position="53"/>
        <end position="73"/>
    </location>
</feature>
<dbReference type="PROSITE" id="PS50850">
    <property type="entry name" value="MFS"/>
    <property type="match status" value="1"/>
</dbReference>
<dbReference type="InterPro" id="IPR036259">
    <property type="entry name" value="MFS_trans_sf"/>
</dbReference>
<feature type="transmembrane region" description="Helical" evidence="7">
    <location>
        <begin position="349"/>
        <end position="373"/>
    </location>
</feature>
<dbReference type="EMBL" id="CP048222">
    <property type="protein sequence ID" value="QHT70634.1"/>
    <property type="molecule type" value="Genomic_DNA"/>
</dbReference>
<keyword evidence="3 7" id="KW-0812">Transmembrane</keyword>
<proteinExistence type="inferred from homology"/>
<dbReference type="Gene3D" id="1.20.1250.20">
    <property type="entry name" value="MFS general substrate transporter like domains"/>
    <property type="match status" value="1"/>
</dbReference>
<feature type="domain" description="Major facilitator superfamily (MFS) profile" evidence="8">
    <location>
        <begin position="19"/>
        <end position="441"/>
    </location>
</feature>
<dbReference type="InterPro" id="IPR020846">
    <property type="entry name" value="MFS_dom"/>
</dbReference>
<name>A0A6C0GRZ4_9BACT</name>